<feature type="region of interest" description="Disordered" evidence="5">
    <location>
        <begin position="191"/>
        <end position="213"/>
    </location>
</feature>
<dbReference type="GO" id="GO:0005634">
    <property type="term" value="C:nucleus"/>
    <property type="evidence" value="ECO:0007669"/>
    <property type="project" value="UniProtKB-SubCell"/>
</dbReference>
<dbReference type="InterPro" id="IPR000232">
    <property type="entry name" value="HSF_DNA-bd"/>
</dbReference>
<evidence type="ECO:0000256" key="5">
    <source>
        <dbReference type="SAM" id="MobiDB-lite"/>
    </source>
</evidence>
<comment type="subcellular location">
    <subcellularLocation>
        <location evidence="1">Nucleus</location>
    </subcellularLocation>
</comment>
<dbReference type="GO" id="GO:0003700">
    <property type="term" value="F:DNA-binding transcription factor activity"/>
    <property type="evidence" value="ECO:0007669"/>
    <property type="project" value="InterPro"/>
</dbReference>
<dbReference type="Proteomes" id="UP001054902">
    <property type="component" value="Unassembled WGS sequence"/>
</dbReference>
<organism evidence="7 8">
    <name type="scientific">Chaetoceros tenuissimus</name>
    <dbReference type="NCBI Taxonomy" id="426638"/>
    <lineage>
        <taxon>Eukaryota</taxon>
        <taxon>Sar</taxon>
        <taxon>Stramenopiles</taxon>
        <taxon>Ochrophyta</taxon>
        <taxon>Bacillariophyta</taxon>
        <taxon>Coscinodiscophyceae</taxon>
        <taxon>Chaetocerotophycidae</taxon>
        <taxon>Chaetocerotales</taxon>
        <taxon>Chaetocerotaceae</taxon>
        <taxon>Chaetoceros</taxon>
    </lineage>
</organism>
<dbReference type="PANTHER" id="PTHR10015:SF206">
    <property type="entry name" value="HSF-TYPE DNA-BINDING DOMAIN-CONTAINING PROTEIN"/>
    <property type="match status" value="1"/>
</dbReference>
<evidence type="ECO:0000256" key="3">
    <source>
        <dbReference type="ARBA" id="ARBA00023242"/>
    </source>
</evidence>
<keyword evidence="8" id="KW-1185">Reference proteome</keyword>
<dbReference type="PANTHER" id="PTHR10015">
    <property type="entry name" value="HEAT SHOCK TRANSCRIPTION FACTOR"/>
    <property type="match status" value="1"/>
</dbReference>
<dbReference type="Pfam" id="PF00447">
    <property type="entry name" value="HSF_DNA-bind"/>
    <property type="match status" value="1"/>
</dbReference>
<keyword evidence="2" id="KW-0238">DNA-binding</keyword>
<keyword evidence="4" id="KW-0175">Coiled coil</keyword>
<dbReference type="EMBL" id="BLLK01000047">
    <property type="protein sequence ID" value="GFH53595.1"/>
    <property type="molecule type" value="Genomic_DNA"/>
</dbReference>
<evidence type="ECO:0000313" key="8">
    <source>
        <dbReference type="Proteomes" id="UP001054902"/>
    </source>
</evidence>
<name>A0AAD3CYZ2_9STRA</name>
<sequence>MMINTLPTDDAYEKMVTFLSGFMNQKKTRNGKQRSIKFPMKLMYILECGEYSHIIMWNNKSDDNSFIILDVPAFEAIVLPTLFKVSKYESFQRKLYRWGFLKAKLPSDMLFPVVGGCQKTVSFVHALFPKGDYAAASRLVCSGPQLKAHKQIQKEVKEKRNKACNEEKMEAIAKLASNSFAAITNASDASISSSDASRSTSTSFQPRRVSDPTRVSESIMSYGGLYGSGNTIPAMPSIAVTQIVPSTVSTCDAPSKEDLQEVRCRRERLESQLLELEAMSNQLFASESGLTVQATSIPNTYVQPQMQSSHMNHIPSSDMQNFNPFV</sequence>
<evidence type="ECO:0000259" key="6">
    <source>
        <dbReference type="Pfam" id="PF00447"/>
    </source>
</evidence>
<feature type="domain" description="HSF-type DNA-binding" evidence="6">
    <location>
        <begin position="38"/>
        <end position="134"/>
    </location>
</feature>
<feature type="compositionally biased region" description="Low complexity" evidence="5">
    <location>
        <begin position="191"/>
        <end position="203"/>
    </location>
</feature>
<gene>
    <name evidence="7" type="ORF">CTEN210_10071</name>
</gene>
<accession>A0AAD3CYZ2</accession>
<reference evidence="7 8" key="1">
    <citation type="journal article" date="2021" name="Sci. Rep.">
        <title>The genome of the diatom Chaetoceros tenuissimus carries an ancient integrated fragment of an extant virus.</title>
        <authorList>
            <person name="Hongo Y."/>
            <person name="Kimura K."/>
            <person name="Takaki Y."/>
            <person name="Yoshida Y."/>
            <person name="Baba S."/>
            <person name="Kobayashi G."/>
            <person name="Nagasaki K."/>
            <person name="Hano T."/>
            <person name="Tomaru Y."/>
        </authorList>
    </citation>
    <scope>NUCLEOTIDE SEQUENCE [LARGE SCALE GENOMIC DNA]</scope>
    <source>
        <strain evidence="7 8">NIES-3715</strain>
    </source>
</reference>
<evidence type="ECO:0000256" key="2">
    <source>
        <dbReference type="ARBA" id="ARBA00023125"/>
    </source>
</evidence>
<evidence type="ECO:0000313" key="7">
    <source>
        <dbReference type="EMBL" id="GFH53595.1"/>
    </source>
</evidence>
<dbReference type="GO" id="GO:0043565">
    <property type="term" value="F:sequence-specific DNA binding"/>
    <property type="evidence" value="ECO:0007669"/>
    <property type="project" value="InterPro"/>
</dbReference>
<dbReference type="InterPro" id="IPR036388">
    <property type="entry name" value="WH-like_DNA-bd_sf"/>
</dbReference>
<dbReference type="AlphaFoldDB" id="A0AAD3CYZ2"/>
<dbReference type="SUPFAM" id="SSF46785">
    <property type="entry name" value="Winged helix' DNA-binding domain"/>
    <property type="match status" value="1"/>
</dbReference>
<feature type="coiled-coil region" evidence="4">
    <location>
        <begin position="259"/>
        <end position="286"/>
    </location>
</feature>
<keyword evidence="3" id="KW-0539">Nucleus</keyword>
<evidence type="ECO:0000256" key="1">
    <source>
        <dbReference type="ARBA" id="ARBA00004123"/>
    </source>
</evidence>
<comment type="caution">
    <text evidence="7">The sequence shown here is derived from an EMBL/GenBank/DDBJ whole genome shotgun (WGS) entry which is preliminary data.</text>
</comment>
<dbReference type="Gene3D" id="1.10.10.10">
    <property type="entry name" value="Winged helix-like DNA-binding domain superfamily/Winged helix DNA-binding domain"/>
    <property type="match status" value="1"/>
</dbReference>
<proteinExistence type="predicted"/>
<dbReference type="InterPro" id="IPR036390">
    <property type="entry name" value="WH_DNA-bd_sf"/>
</dbReference>
<evidence type="ECO:0000256" key="4">
    <source>
        <dbReference type="SAM" id="Coils"/>
    </source>
</evidence>
<protein>
    <recommendedName>
        <fullName evidence="6">HSF-type DNA-binding domain-containing protein</fullName>
    </recommendedName>
</protein>